<gene>
    <name evidence="3" type="ORF">KME25_33550</name>
</gene>
<evidence type="ECO:0000259" key="2">
    <source>
        <dbReference type="Pfam" id="PF17289"/>
    </source>
</evidence>
<dbReference type="AlphaFoldDB" id="A0A951UDU9"/>
<evidence type="ECO:0000313" key="3">
    <source>
        <dbReference type="EMBL" id="MBW4549297.1"/>
    </source>
</evidence>
<dbReference type="Gene3D" id="3.30.420.240">
    <property type="match status" value="1"/>
</dbReference>
<organism evidence="3 4">
    <name type="scientific">Symplocastrum torsivum CPER-KK1</name>
    <dbReference type="NCBI Taxonomy" id="450513"/>
    <lineage>
        <taxon>Bacteria</taxon>
        <taxon>Bacillati</taxon>
        <taxon>Cyanobacteriota</taxon>
        <taxon>Cyanophyceae</taxon>
        <taxon>Oscillatoriophycideae</taxon>
        <taxon>Oscillatoriales</taxon>
        <taxon>Microcoleaceae</taxon>
        <taxon>Symplocastrum</taxon>
    </lineage>
</organism>
<dbReference type="Proteomes" id="UP000753908">
    <property type="component" value="Unassembled WGS sequence"/>
</dbReference>
<dbReference type="InterPro" id="IPR035421">
    <property type="entry name" value="Terminase_6C"/>
</dbReference>
<name>A0A951UDU9_9CYAN</name>
<accession>A0A951UDU9</accession>
<dbReference type="Pfam" id="PF17289">
    <property type="entry name" value="Terminase_6C"/>
    <property type="match status" value="1"/>
</dbReference>
<sequence>MSRKLLERGRRKLERQLPLNNQFAKNKINEKSEKSKLPIPERWEDFARLCRIRSGNKVINFDPYNYQIKLSDAIDNHFGTVVTKSRQLGITEAVACKFLHKACKNPGYAAVILSKSQVDSSNIAKRIRRMVDGLTDYIDLATDSLTDLQIKNGGRLIFRPSTPNGTRGLESISDVLFDEAGFVVDIERIYTSTLPATEMVGDEARIVILSTPAGRSGFYWERLASGNPSGKDIDSICAAIKSDLIAPAQFWTDENQWCKAVLHWKAHPIYTNIPNYLESIRTKKQLSQSAVEQEYNLSFEVSEVNIFSPDLVRACSIGSFRPPNLYRNSWVESSTYYLGIDTSTTGDDYTVAVVLECTRQSANLVAMYRERKHSLDYNLTHIKKLIADYRPHKVGVEVTGGVGQVYLEELSKFDSSPEFVAIRTTKDSKVSMVDRLLLALEQKYLGLAE</sequence>
<proteinExistence type="predicted"/>
<evidence type="ECO:0000313" key="4">
    <source>
        <dbReference type="Proteomes" id="UP000753908"/>
    </source>
</evidence>
<dbReference type="Gene3D" id="3.40.50.300">
    <property type="entry name" value="P-loop containing nucleotide triphosphate hydrolases"/>
    <property type="match status" value="1"/>
</dbReference>
<comment type="caution">
    <text evidence="3">The sequence shown here is derived from an EMBL/GenBank/DDBJ whole genome shotgun (WGS) entry which is preliminary data.</text>
</comment>
<dbReference type="InterPro" id="IPR027417">
    <property type="entry name" value="P-loop_NTPase"/>
</dbReference>
<reference evidence="3" key="1">
    <citation type="submission" date="2021-05" db="EMBL/GenBank/DDBJ databases">
        <authorList>
            <person name="Pietrasiak N."/>
            <person name="Ward R."/>
            <person name="Stajich J.E."/>
            <person name="Kurbessoian T."/>
        </authorList>
    </citation>
    <scope>NUCLEOTIDE SEQUENCE</scope>
    <source>
        <strain evidence="3">CPER-KK1</strain>
    </source>
</reference>
<keyword evidence="1" id="KW-1188">Viral release from host cell</keyword>
<protein>
    <recommendedName>
        <fullName evidence="2">Terminase large subunit gp17-like C-terminal domain-containing protein</fullName>
    </recommendedName>
</protein>
<feature type="domain" description="Terminase large subunit gp17-like C-terminal" evidence="2">
    <location>
        <begin position="339"/>
        <end position="445"/>
    </location>
</feature>
<reference evidence="3" key="2">
    <citation type="journal article" date="2022" name="Microbiol. Resour. Announc.">
        <title>Metagenome Sequencing to Explore Phylogenomics of Terrestrial Cyanobacteria.</title>
        <authorList>
            <person name="Ward R.D."/>
            <person name="Stajich J.E."/>
            <person name="Johansen J.R."/>
            <person name="Huntemann M."/>
            <person name="Clum A."/>
            <person name="Foster B."/>
            <person name="Foster B."/>
            <person name="Roux S."/>
            <person name="Palaniappan K."/>
            <person name="Varghese N."/>
            <person name="Mukherjee S."/>
            <person name="Reddy T.B.K."/>
            <person name="Daum C."/>
            <person name="Copeland A."/>
            <person name="Chen I.A."/>
            <person name="Ivanova N.N."/>
            <person name="Kyrpides N.C."/>
            <person name="Shapiro N."/>
            <person name="Eloe-Fadrosh E.A."/>
            <person name="Pietrasiak N."/>
        </authorList>
    </citation>
    <scope>NUCLEOTIDE SEQUENCE</scope>
    <source>
        <strain evidence="3">CPER-KK1</strain>
    </source>
</reference>
<evidence type="ECO:0000256" key="1">
    <source>
        <dbReference type="ARBA" id="ARBA00022612"/>
    </source>
</evidence>
<dbReference type="EMBL" id="JAHHIF010000090">
    <property type="protein sequence ID" value="MBW4549297.1"/>
    <property type="molecule type" value="Genomic_DNA"/>
</dbReference>